<dbReference type="InterPro" id="IPR036318">
    <property type="entry name" value="FAD-bd_PCMH-like_sf"/>
</dbReference>
<dbReference type="InterPro" id="IPR016169">
    <property type="entry name" value="FAD-bd_PCMH_sub2"/>
</dbReference>
<evidence type="ECO:0000256" key="3">
    <source>
        <dbReference type="ARBA" id="ARBA00022630"/>
    </source>
</evidence>
<comment type="caution">
    <text evidence="8">The sequence shown here is derived from an EMBL/GenBank/DDBJ whole genome shotgun (WGS) entry which is preliminary data.</text>
</comment>
<dbReference type="SUPFAM" id="SSF56176">
    <property type="entry name" value="FAD-binding/transporter-associated domain-like"/>
    <property type="match status" value="2"/>
</dbReference>
<dbReference type="Proteomes" id="UP000807353">
    <property type="component" value="Unassembled WGS sequence"/>
</dbReference>
<dbReference type="EMBL" id="MU150261">
    <property type="protein sequence ID" value="KAF9463538.1"/>
    <property type="molecule type" value="Genomic_DNA"/>
</dbReference>
<dbReference type="InterPro" id="IPR050416">
    <property type="entry name" value="FAD-linked_Oxidoreductase"/>
</dbReference>
<reference evidence="8" key="1">
    <citation type="submission" date="2020-11" db="EMBL/GenBank/DDBJ databases">
        <authorList>
            <consortium name="DOE Joint Genome Institute"/>
            <person name="Ahrendt S."/>
            <person name="Riley R."/>
            <person name="Andreopoulos W."/>
            <person name="Labutti K."/>
            <person name="Pangilinan J."/>
            <person name="Ruiz-Duenas F.J."/>
            <person name="Barrasa J.M."/>
            <person name="Sanchez-Garcia M."/>
            <person name="Camarero S."/>
            <person name="Miyauchi S."/>
            <person name="Serrano A."/>
            <person name="Linde D."/>
            <person name="Babiker R."/>
            <person name="Drula E."/>
            <person name="Ayuso-Fernandez I."/>
            <person name="Pacheco R."/>
            <person name="Padilla G."/>
            <person name="Ferreira P."/>
            <person name="Barriuso J."/>
            <person name="Kellner H."/>
            <person name="Castanera R."/>
            <person name="Alfaro M."/>
            <person name="Ramirez L."/>
            <person name="Pisabarro A.G."/>
            <person name="Kuo A."/>
            <person name="Tritt A."/>
            <person name="Lipzen A."/>
            <person name="He G."/>
            <person name="Yan M."/>
            <person name="Ng V."/>
            <person name="Cullen D."/>
            <person name="Martin F."/>
            <person name="Rosso M.-N."/>
            <person name="Henrissat B."/>
            <person name="Hibbett D."/>
            <person name="Martinez A.T."/>
            <person name="Grigoriev I.V."/>
        </authorList>
    </citation>
    <scope>NUCLEOTIDE SEQUENCE</scope>
    <source>
        <strain evidence="8">CBS 247.69</strain>
    </source>
</reference>
<proteinExistence type="inferred from homology"/>
<dbReference type="Gene3D" id="3.40.462.20">
    <property type="match status" value="1"/>
</dbReference>
<dbReference type="SUPFAM" id="SSF55103">
    <property type="entry name" value="FAD-linked oxidases, C-terminal domain"/>
    <property type="match status" value="1"/>
</dbReference>
<keyword evidence="9" id="KW-1185">Reference proteome</keyword>
<organism evidence="8 9">
    <name type="scientific">Collybia nuda</name>
    <dbReference type="NCBI Taxonomy" id="64659"/>
    <lineage>
        <taxon>Eukaryota</taxon>
        <taxon>Fungi</taxon>
        <taxon>Dikarya</taxon>
        <taxon>Basidiomycota</taxon>
        <taxon>Agaricomycotina</taxon>
        <taxon>Agaricomycetes</taxon>
        <taxon>Agaricomycetidae</taxon>
        <taxon>Agaricales</taxon>
        <taxon>Tricholomatineae</taxon>
        <taxon>Clitocybaceae</taxon>
        <taxon>Collybia</taxon>
    </lineage>
</organism>
<comment type="cofactor">
    <cofactor evidence="1">
        <name>FAD</name>
        <dbReference type="ChEBI" id="CHEBI:57692"/>
    </cofactor>
</comment>
<feature type="region of interest" description="Disordered" evidence="6">
    <location>
        <begin position="187"/>
        <end position="275"/>
    </location>
</feature>
<keyword evidence="5" id="KW-0560">Oxidoreductase</keyword>
<dbReference type="InterPro" id="IPR016164">
    <property type="entry name" value="FAD-linked_Oxase-like_C"/>
</dbReference>
<protein>
    <recommendedName>
        <fullName evidence="7">FAD-binding PCMH-type domain-containing protein</fullName>
    </recommendedName>
</protein>
<evidence type="ECO:0000256" key="5">
    <source>
        <dbReference type="ARBA" id="ARBA00023002"/>
    </source>
</evidence>
<dbReference type="AlphaFoldDB" id="A0A9P6CK90"/>
<name>A0A9P6CK90_9AGAR</name>
<evidence type="ECO:0000256" key="4">
    <source>
        <dbReference type="ARBA" id="ARBA00022827"/>
    </source>
</evidence>
<evidence type="ECO:0000313" key="9">
    <source>
        <dbReference type="Proteomes" id="UP000807353"/>
    </source>
</evidence>
<comment type="similarity">
    <text evidence="2">Belongs to the oxygen-dependent FAD-linked oxidoreductase family.</text>
</comment>
<feature type="compositionally biased region" description="Low complexity" evidence="6">
    <location>
        <begin position="237"/>
        <end position="249"/>
    </location>
</feature>
<evidence type="ECO:0000259" key="7">
    <source>
        <dbReference type="PROSITE" id="PS51387"/>
    </source>
</evidence>
<feature type="region of interest" description="Disordered" evidence="6">
    <location>
        <begin position="123"/>
        <end position="142"/>
    </location>
</feature>
<dbReference type="PANTHER" id="PTHR42973">
    <property type="entry name" value="BINDING OXIDOREDUCTASE, PUTATIVE (AFU_ORTHOLOGUE AFUA_1G17690)-RELATED"/>
    <property type="match status" value="1"/>
</dbReference>
<dbReference type="GO" id="GO:0071949">
    <property type="term" value="F:FAD binding"/>
    <property type="evidence" value="ECO:0007669"/>
    <property type="project" value="InterPro"/>
</dbReference>
<keyword evidence="3" id="KW-0285">Flavoprotein</keyword>
<dbReference type="InterPro" id="IPR016166">
    <property type="entry name" value="FAD-bd_PCMH"/>
</dbReference>
<dbReference type="GO" id="GO:0016491">
    <property type="term" value="F:oxidoreductase activity"/>
    <property type="evidence" value="ECO:0007669"/>
    <property type="project" value="UniProtKB-KW"/>
</dbReference>
<dbReference type="Pfam" id="PF08031">
    <property type="entry name" value="BBE"/>
    <property type="match status" value="1"/>
</dbReference>
<dbReference type="Gene3D" id="3.30.465.10">
    <property type="match status" value="1"/>
</dbReference>
<keyword evidence="4" id="KW-0274">FAD</keyword>
<dbReference type="Gene3D" id="3.30.43.10">
    <property type="entry name" value="Uridine Diphospho-n-acetylenolpyruvylglucosamine Reductase, domain 2"/>
    <property type="match status" value="1"/>
</dbReference>
<accession>A0A9P6CK90</accession>
<dbReference type="OrthoDB" id="9996127at2759"/>
<sequence>MSTPLPQALYEELGASIRGPIYLRGETGFEDYSTVFNGNVTCLSKAVTCPLDAEDVSKILLFCSKHSLSPSIKAGGYGTAGWAIGGDIIVDLSKLIEVDIEPPLADGSFTSLKDVAAANSKGKQAIPPVATGSSKRRREDDAELRRYDLASQAVATFLRGTTLSALSNDGPPPLVRRRVGLEGAFGSSSTALAERQISMESDSNSASSTSEADSGASRTISNSSTVVTTPSPPSSIPPSRLGSSGPSRSADPFGYLNSSKTSKTSTAPPPSIMQAPFAPQSMLRSWGSNNPLFSNQGQAHAEALHPHAFVTFGAGMRQKEIDTYTAQHKLEAKGSNDGVPYHVPFSAHPVGSSIMLLGGFGFLSRMRGLSIDNLVEVEMVLADGRIVVVNENEYPDLWWALRGAGPSLGVATRYKAKAFPVPLVFAGNLIYRFNRATTPSLIKHFRDCVKGAPQELYANVLLTAGPKGKDSLAVIQMCYVGPKEKGQEYLAAISSWDGERCLLNEVDEKSFLHQQDSVAQVLRGKAGRQWFIRSTLISSLPDDVINETVLQFAETPVGCTWLFELAGGAIADYEDTCVPKSQREAPFTIAALHQWEMDIDDDRCIDSAEEWIAETLKPVHQGGPFPSFLGRHESPERVKACFGDNWDRLCEIKRMYDPKNLFRNTFWPLNAEGDTVEAHTHEPPTPPFMGASHD</sequence>
<dbReference type="InterPro" id="IPR016167">
    <property type="entry name" value="FAD-bd_PCMH_sub1"/>
</dbReference>
<evidence type="ECO:0000313" key="8">
    <source>
        <dbReference type="EMBL" id="KAF9463538.1"/>
    </source>
</evidence>
<feature type="domain" description="FAD-binding PCMH-type" evidence="7">
    <location>
        <begin position="310"/>
        <end position="421"/>
    </location>
</feature>
<dbReference type="PANTHER" id="PTHR42973:SF39">
    <property type="entry name" value="FAD-BINDING PCMH-TYPE DOMAIN-CONTAINING PROTEIN"/>
    <property type="match status" value="1"/>
</dbReference>
<evidence type="ECO:0000256" key="6">
    <source>
        <dbReference type="SAM" id="MobiDB-lite"/>
    </source>
</evidence>
<evidence type="ECO:0000256" key="1">
    <source>
        <dbReference type="ARBA" id="ARBA00001974"/>
    </source>
</evidence>
<gene>
    <name evidence="8" type="ORF">BDZ94DRAFT_1163851</name>
</gene>
<dbReference type="InterPro" id="IPR012951">
    <property type="entry name" value="BBE"/>
</dbReference>
<feature type="compositionally biased region" description="Low complexity" evidence="6">
    <location>
        <begin position="198"/>
        <end position="229"/>
    </location>
</feature>
<evidence type="ECO:0000256" key="2">
    <source>
        <dbReference type="ARBA" id="ARBA00005466"/>
    </source>
</evidence>
<dbReference type="PROSITE" id="PS51387">
    <property type="entry name" value="FAD_PCMH"/>
    <property type="match status" value="1"/>
</dbReference>